<dbReference type="Proteomes" id="UP000315295">
    <property type="component" value="Unassembled WGS sequence"/>
</dbReference>
<organism evidence="1 2">
    <name type="scientific">Malus baccata</name>
    <name type="common">Siberian crab apple</name>
    <name type="synonym">Pyrus baccata</name>
    <dbReference type="NCBI Taxonomy" id="106549"/>
    <lineage>
        <taxon>Eukaryota</taxon>
        <taxon>Viridiplantae</taxon>
        <taxon>Streptophyta</taxon>
        <taxon>Embryophyta</taxon>
        <taxon>Tracheophyta</taxon>
        <taxon>Spermatophyta</taxon>
        <taxon>Magnoliopsida</taxon>
        <taxon>eudicotyledons</taxon>
        <taxon>Gunneridae</taxon>
        <taxon>Pentapetalae</taxon>
        <taxon>rosids</taxon>
        <taxon>fabids</taxon>
        <taxon>Rosales</taxon>
        <taxon>Rosaceae</taxon>
        <taxon>Amygdaloideae</taxon>
        <taxon>Maleae</taxon>
        <taxon>Malus</taxon>
    </lineage>
</organism>
<accession>A0A540MDJ6</accession>
<dbReference type="AlphaFoldDB" id="A0A540MDJ6"/>
<evidence type="ECO:0000313" key="1">
    <source>
        <dbReference type="EMBL" id="TQD96820.1"/>
    </source>
</evidence>
<name>A0A540MDJ6_MALBA</name>
<evidence type="ECO:0000313" key="2">
    <source>
        <dbReference type="Proteomes" id="UP000315295"/>
    </source>
</evidence>
<comment type="caution">
    <text evidence="1">The sequence shown here is derived from an EMBL/GenBank/DDBJ whole genome shotgun (WGS) entry which is preliminary data.</text>
</comment>
<reference evidence="1 2" key="1">
    <citation type="journal article" date="2019" name="G3 (Bethesda)">
        <title>Sequencing of a Wild Apple (Malus baccata) Genome Unravels the Differences Between Cultivated and Wild Apple Species Regarding Disease Resistance and Cold Tolerance.</title>
        <authorList>
            <person name="Chen X."/>
        </authorList>
    </citation>
    <scope>NUCLEOTIDE SEQUENCE [LARGE SCALE GENOMIC DNA]</scope>
    <source>
        <strain evidence="2">cv. Shandingzi</strain>
        <tissue evidence="1">Leaves</tissue>
    </source>
</reference>
<gene>
    <name evidence="1" type="ORF">C1H46_017552</name>
</gene>
<dbReference type="EMBL" id="VIEB01000285">
    <property type="protein sequence ID" value="TQD96820.1"/>
    <property type="molecule type" value="Genomic_DNA"/>
</dbReference>
<sequence>MYVGMYGMYAGISKEILQKSHITSYRSKQLTEAHTKGAINFFSQSVQNMAALPIICCMRMEDFCT</sequence>
<protein>
    <submittedName>
        <fullName evidence="1">Uncharacterized protein</fullName>
    </submittedName>
</protein>
<proteinExistence type="predicted"/>
<keyword evidence="2" id="KW-1185">Reference proteome</keyword>